<sequence>MRSLMYITQKPTPMQKPRSPNQHPLSTLIHHTDPKLWGHLT</sequence>
<proteinExistence type="predicted"/>
<dbReference type="AlphaFoldDB" id="A0A0A9CHP8"/>
<accession>A0A0A9CHP8</accession>
<reference evidence="2" key="2">
    <citation type="journal article" date="2015" name="Data Brief">
        <title>Shoot transcriptome of the giant reed, Arundo donax.</title>
        <authorList>
            <person name="Barrero R.A."/>
            <person name="Guerrero F.D."/>
            <person name="Moolhuijzen P."/>
            <person name="Goolsby J.A."/>
            <person name="Tidwell J."/>
            <person name="Bellgard S.E."/>
            <person name="Bellgard M.I."/>
        </authorList>
    </citation>
    <scope>NUCLEOTIDE SEQUENCE</scope>
    <source>
        <tissue evidence="2">Shoot tissue taken approximately 20 cm above the soil surface</tissue>
    </source>
</reference>
<dbReference type="EMBL" id="GBRH01224980">
    <property type="protein sequence ID" value="JAD72915.1"/>
    <property type="molecule type" value="Transcribed_RNA"/>
</dbReference>
<evidence type="ECO:0000256" key="1">
    <source>
        <dbReference type="SAM" id="MobiDB-lite"/>
    </source>
</evidence>
<protein>
    <submittedName>
        <fullName evidence="2">Uncharacterized protein</fullName>
    </submittedName>
</protein>
<reference evidence="2" key="1">
    <citation type="submission" date="2014-09" db="EMBL/GenBank/DDBJ databases">
        <authorList>
            <person name="Magalhaes I.L.F."/>
            <person name="Oliveira U."/>
            <person name="Santos F.R."/>
            <person name="Vidigal T.H.D.A."/>
            <person name="Brescovit A.D."/>
            <person name="Santos A.J."/>
        </authorList>
    </citation>
    <scope>NUCLEOTIDE SEQUENCE</scope>
    <source>
        <tissue evidence="2">Shoot tissue taken approximately 20 cm above the soil surface</tissue>
    </source>
</reference>
<evidence type="ECO:0000313" key="2">
    <source>
        <dbReference type="EMBL" id="JAD72915.1"/>
    </source>
</evidence>
<name>A0A0A9CHP8_ARUDO</name>
<feature type="region of interest" description="Disordered" evidence="1">
    <location>
        <begin position="1"/>
        <end position="41"/>
    </location>
</feature>
<feature type="compositionally biased region" description="Basic and acidic residues" evidence="1">
    <location>
        <begin position="30"/>
        <end position="41"/>
    </location>
</feature>
<organism evidence="2">
    <name type="scientific">Arundo donax</name>
    <name type="common">Giant reed</name>
    <name type="synonym">Donax arundinaceus</name>
    <dbReference type="NCBI Taxonomy" id="35708"/>
    <lineage>
        <taxon>Eukaryota</taxon>
        <taxon>Viridiplantae</taxon>
        <taxon>Streptophyta</taxon>
        <taxon>Embryophyta</taxon>
        <taxon>Tracheophyta</taxon>
        <taxon>Spermatophyta</taxon>
        <taxon>Magnoliopsida</taxon>
        <taxon>Liliopsida</taxon>
        <taxon>Poales</taxon>
        <taxon>Poaceae</taxon>
        <taxon>PACMAD clade</taxon>
        <taxon>Arundinoideae</taxon>
        <taxon>Arundineae</taxon>
        <taxon>Arundo</taxon>
    </lineage>
</organism>